<dbReference type="Proteomes" id="UP000036513">
    <property type="component" value="Unassembled WGS sequence"/>
</dbReference>
<feature type="coiled-coil region" evidence="1">
    <location>
        <begin position="225"/>
        <end position="252"/>
    </location>
</feature>
<dbReference type="AlphaFoldDB" id="A0A0J6WG96"/>
<evidence type="ECO:0000256" key="1">
    <source>
        <dbReference type="SAM" id="Coils"/>
    </source>
</evidence>
<name>A0A0J6WG96_9MYCO</name>
<evidence type="ECO:0000313" key="3">
    <source>
        <dbReference type="Proteomes" id="UP000036513"/>
    </source>
</evidence>
<dbReference type="EMBL" id="JYNL01000010">
    <property type="protein sequence ID" value="KMO82300.1"/>
    <property type="molecule type" value="Genomic_DNA"/>
</dbReference>
<keyword evidence="3" id="KW-1185">Reference proteome</keyword>
<dbReference type="SMR" id="A0A0J6WG96"/>
<keyword evidence="1" id="KW-0175">Coiled coil</keyword>
<comment type="caution">
    <text evidence="2">The sequence shown here is derived from an EMBL/GenBank/DDBJ whole genome shotgun (WGS) entry which is preliminary data.</text>
</comment>
<organism evidence="2 3">
    <name type="scientific">Mycolicibacterium chlorophenolicum</name>
    <dbReference type="NCBI Taxonomy" id="37916"/>
    <lineage>
        <taxon>Bacteria</taxon>
        <taxon>Bacillati</taxon>
        <taxon>Actinomycetota</taxon>
        <taxon>Actinomycetes</taxon>
        <taxon>Mycobacteriales</taxon>
        <taxon>Mycobacteriaceae</taxon>
        <taxon>Mycolicibacterium</taxon>
    </lineage>
</organism>
<sequence length="254" mass="27656">MQPTPRLYASQVRKGAETLGVPLPPALVEQLDHADNLTHTAETMLRGAGDLNEAVLDAIEAGRAFHTDKAVQRLVIERMLANQGHGIADAARRRSMQQQRATLVEFADVVLDEWADALSEHSAALTIAATELGVDNLDDVRSVITRGPAAVQQWSDAQRATTMWAAAVQGFTGFADAARIDYSGHKALIFADADAAGLTAVRQTARRLDAWNLARHGLPLELATLDEFRARVERHEGAADDYEQEFELADNRIG</sequence>
<protein>
    <submittedName>
        <fullName evidence="2">Uncharacterized protein</fullName>
    </submittedName>
</protein>
<dbReference type="RefSeq" id="WP_048469350.1">
    <property type="nucleotide sequence ID" value="NZ_JYNL01000010.1"/>
</dbReference>
<proteinExistence type="predicted"/>
<gene>
    <name evidence="2" type="ORF">MCHLDSM_01452</name>
</gene>
<evidence type="ECO:0000313" key="2">
    <source>
        <dbReference type="EMBL" id="KMO82300.1"/>
    </source>
</evidence>
<dbReference type="PATRIC" id="fig|37916.4.peg.1350"/>
<accession>A0A0J6WG96</accession>
<reference evidence="2 3" key="1">
    <citation type="journal article" date="2015" name="Genome Biol. Evol.">
        <title>Characterization of Three Mycobacterium spp. with Potential Use in Bioremediation by Genome Sequencing and Comparative Genomics.</title>
        <authorList>
            <person name="Das S."/>
            <person name="Pettersson B.M."/>
            <person name="Behra P.R."/>
            <person name="Ramesh M."/>
            <person name="Dasgupta S."/>
            <person name="Bhattacharya A."/>
            <person name="Kirsebom L.A."/>
        </authorList>
    </citation>
    <scope>NUCLEOTIDE SEQUENCE [LARGE SCALE GENOMIC DNA]</scope>
    <source>
        <strain evidence="2 3">DSM 43826</strain>
    </source>
</reference>
<dbReference type="STRING" id="37916.MCHLDSM_01452"/>